<gene>
    <name evidence="2" type="ORF">GPUN_2826</name>
</gene>
<reference evidence="2 3" key="1">
    <citation type="journal article" date="2012" name="J. Bacteriol.">
        <title>Genome sequence of proteorhodopsin-containing sea ice bacterium Glaciecola punicea ACAM 611T.</title>
        <authorList>
            <person name="Qin Q.-L."/>
            <person name="Xie B.-B."/>
            <person name="Shu Y.-L."/>
            <person name="Rong J.-C."/>
            <person name="Zhao D.-L."/>
            <person name="Zhang X.-Y."/>
            <person name="Chen X.-L."/>
            <person name="Zhou B.-C."/>
            <person name="Zhanga Y.-Z."/>
        </authorList>
    </citation>
    <scope>NUCLEOTIDE SEQUENCE [LARGE SCALE GENOMIC DNA]</scope>
    <source>
        <strain evidence="2 3">ACAM 611</strain>
    </source>
</reference>
<dbReference type="SUPFAM" id="SSF141868">
    <property type="entry name" value="EAL domain-like"/>
    <property type="match status" value="1"/>
</dbReference>
<name>H5TF13_9ALTE</name>
<dbReference type="EMBL" id="BAET01000033">
    <property type="protein sequence ID" value="GAB56940.1"/>
    <property type="molecule type" value="Genomic_DNA"/>
</dbReference>
<dbReference type="OrthoDB" id="9812358at2"/>
<dbReference type="InterPro" id="IPR001633">
    <property type="entry name" value="EAL_dom"/>
</dbReference>
<proteinExistence type="predicted"/>
<accession>H5TF13</accession>
<dbReference type="InterPro" id="IPR035919">
    <property type="entry name" value="EAL_sf"/>
</dbReference>
<dbReference type="PROSITE" id="PS50883">
    <property type="entry name" value="EAL"/>
    <property type="match status" value="1"/>
</dbReference>
<keyword evidence="3" id="KW-1185">Reference proteome</keyword>
<evidence type="ECO:0000313" key="2">
    <source>
        <dbReference type="EMBL" id="GAB56940.1"/>
    </source>
</evidence>
<evidence type="ECO:0000313" key="3">
    <source>
        <dbReference type="Proteomes" id="UP000053586"/>
    </source>
</evidence>
<protein>
    <recommendedName>
        <fullName evidence="1">EAL domain-containing protein</fullName>
    </recommendedName>
</protein>
<evidence type="ECO:0000259" key="1">
    <source>
        <dbReference type="PROSITE" id="PS50883"/>
    </source>
</evidence>
<feature type="domain" description="EAL" evidence="1">
    <location>
        <begin position="1"/>
        <end position="47"/>
    </location>
</feature>
<sequence>MPIVAKGAKTEAQVAQLRALGCDFTQGFLMSRAVRYEELKIFLAGHSRS</sequence>
<dbReference type="Gene3D" id="3.20.20.450">
    <property type="entry name" value="EAL domain"/>
    <property type="match status" value="1"/>
</dbReference>
<dbReference type="AlphaFoldDB" id="H5TF13"/>
<comment type="caution">
    <text evidence="2">The sequence shown here is derived from an EMBL/GenBank/DDBJ whole genome shotgun (WGS) entry which is preliminary data.</text>
</comment>
<reference evidence="2 3" key="2">
    <citation type="journal article" date="2017" name="Antonie Van Leeuwenhoek">
        <title>Rhizobium rhizosphaerae sp. nov., a novel species isolated from rice rhizosphere.</title>
        <authorList>
            <person name="Zhao J.J."/>
            <person name="Zhang J."/>
            <person name="Zhang R.J."/>
            <person name="Zhang C.W."/>
            <person name="Yin H.Q."/>
            <person name="Zhang X.X."/>
        </authorList>
    </citation>
    <scope>NUCLEOTIDE SEQUENCE [LARGE SCALE GENOMIC DNA]</scope>
    <source>
        <strain evidence="2 3">ACAM 611</strain>
    </source>
</reference>
<dbReference type="Proteomes" id="UP000053586">
    <property type="component" value="Unassembled WGS sequence"/>
</dbReference>
<organism evidence="2 3">
    <name type="scientific">Glaciecola punicea ACAM 611</name>
    <dbReference type="NCBI Taxonomy" id="1121923"/>
    <lineage>
        <taxon>Bacteria</taxon>
        <taxon>Pseudomonadati</taxon>
        <taxon>Pseudomonadota</taxon>
        <taxon>Gammaproteobacteria</taxon>
        <taxon>Alteromonadales</taxon>
        <taxon>Alteromonadaceae</taxon>
        <taxon>Glaciecola</taxon>
    </lineage>
</organism>